<evidence type="ECO:0000313" key="2">
    <source>
        <dbReference type="EMBL" id="KAA6353271.1"/>
    </source>
</evidence>
<evidence type="ECO:0000313" key="3">
    <source>
        <dbReference type="Proteomes" id="UP000324800"/>
    </source>
</evidence>
<feature type="non-terminal residue" evidence="2">
    <location>
        <position position="1"/>
    </location>
</feature>
<comment type="caution">
    <text evidence="2">The sequence shown here is derived from an EMBL/GenBank/DDBJ whole genome shotgun (WGS) entry which is preliminary data.</text>
</comment>
<accession>A0A5J4T6D5</accession>
<keyword evidence="1" id="KW-0812">Transmembrane</keyword>
<dbReference type="Proteomes" id="UP000324800">
    <property type="component" value="Unassembled WGS sequence"/>
</dbReference>
<keyword evidence="1" id="KW-1133">Transmembrane helix</keyword>
<sequence length="263" mass="28176">FSPIGCTCPREQALLIGIPIEQCVCRDVDDPRAGSMCKVTEDCKIGVLEPSNRGCFCNSNYQQAGCTCTEQYSQIGCICDLLSTTYNATSCLATKPCSGGDFINSTPTGCTPPDCTSSSQTYKCNCKNGLDPVGCVCPSSGQDLTGISNKSCPCLPTGDIRAGTTCPSYCTGPDQPNSDCICDIEPDQSTGYPLLDCQASKENQDQKGISFATLLIVIGSTATVLIIFAIAVSIMIYLICKKIKNEKLIKIKKDKELQLTYHW</sequence>
<name>A0A5J4T6D5_9EUKA</name>
<feature type="transmembrane region" description="Helical" evidence="1">
    <location>
        <begin position="211"/>
        <end position="240"/>
    </location>
</feature>
<keyword evidence="1" id="KW-0472">Membrane</keyword>
<gene>
    <name evidence="2" type="ORF">EZS28_051202</name>
</gene>
<organism evidence="2 3">
    <name type="scientific">Streblomastix strix</name>
    <dbReference type="NCBI Taxonomy" id="222440"/>
    <lineage>
        <taxon>Eukaryota</taxon>
        <taxon>Metamonada</taxon>
        <taxon>Preaxostyla</taxon>
        <taxon>Oxymonadida</taxon>
        <taxon>Streblomastigidae</taxon>
        <taxon>Streblomastix</taxon>
    </lineage>
</organism>
<evidence type="ECO:0000256" key="1">
    <source>
        <dbReference type="SAM" id="Phobius"/>
    </source>
</evidence>
<proteinExistence type="predicted"/>
<dbReference type="EMBL" id="SNRW01038444">
    <property type="protein sequence ID" value="KAA6353271.1"/>
    <property type="molecule type" value="Genomic_DNA"/>
</dbReference>
<reference evidence="2 3" key="1">
    <citation type="submission" date="2019-03" db="EMBL/GenBank/DDBJ databases">
        <title>Single cell metagenomics reveals metabolic interactions within the superorganism composed of flagellate Streblomastix strix and complex community of Bacteroidetes bacteria on its surface.</title>
        <authorList>
            <person name="Treitli S.C."/>
            <person name="Kolisko M."/>
            <person name="Husnik F."/>
            <person name="Keeling P."/>
            <person name="Hampl V."/>
        </authorList>
    </citation>
    <scope>NUCLEOTIDE SEQUENCE [LARGE SCALE GENOMIC DNA]</scope>
    <source>
        <strain evidence="2">ST1C</strain>
    </source>
</reference>
<dbReference type="AlphaFoldDB" id="A0A5J4T6D5"/>
<protein>
    <submittedName>
        <fullName evidence="2">Uncharacterized protein</fullName>
    </submittedName>
</protein>